<evidence type="ECO:0000313" key="3">
    <source>
        <dbReference type="Proteomes" id="UP001215280"/>
    </source>
</evidence>
<protein>
    <submittedName>
        <fullName evidence="2">Uncharacterized protein</fullName>
    </submittedName>
</protein>
<dbReference type="AlphaFoldDB" id="A0AAD7IUY8"/>
<accession>A0AAD7IUY8</accession>
<feature type="compositionally biased region" description="Polar residues" evidence="1">
    <location>
        <begin position="134"/>
        <end position="162"/>
    </location>
</feature>
<name>A0AAD7IUY8_9AGAR</name>
<feature type="region of interest" description="Disordered" evidence="1">
    <location>
        <begin position="125"/>
        <end position="162"/>
    </location>
</feature>
<organism evidence="2 3">
    <name type="scientific">Mycena maculata</name>
    <dbReference type="NCBI Taxonomy" id="230809"/>
    <lineage>
        <taxon>Eukaryota</taxon>
        <taxon>Fungi</taxon>
        <taxon>Dikarya</taxon>
        <taxon>Basidiomycota</taxon>
        <taxon>Agaricomycotina</taxon>
        <taxon>Agaricomycetes</taxon>
        <taxon>Agaricomycetidae</taxon>
        <taxon>Agaricales</taxon>
        <taxon>Marasmiineae</taxon>
        <taxon>Mycenaceae</taxon>
        <taxon>Mycena</taxon>
    </lineage>
</organism>
<evidence type="ECO:0000313" key="2">
    <source>
        <dbReference type="EMBL" id="KAJ7750989.1"/>
    </source>
</evidence>
<reference evidence="2" key="1">
    <citation type="submission" date="2023-03" db="EMBL/GenBank/DDBJ databases">
        <title>Massive genome expansion in bonnet fungi (Mycena s.s.) driven by repeated elements and novel gene families across ecological guilds.</title>
        <authorList>
            <consortium name="Lawrence Berkeley National Laboratory"/>
            <person name="Harder C.B."/>
            <person name="Miyauchi S."/>
            <person name="Viragh M."/>
            <person name="Kuo A."/>
            <person name="Thoen E."/>
            <person name="Andreopoulos B."/>
            <person name="Lu D."/>
            <person name="Skrede I."/>
            <person name="Drula E."/>
            <person name="Henrissat B."/>
            <person name="Morin E."/>
            <person name="Kohler A."/>
            <person name="Barry K."/>
            <person name="LaButti K."/>
            <person name="Morin E."/>
            <person name="Salamov A."/>
            <person name="Lipzen A."/>
            <person name="Mereny Z."/>
            <person name="Hegedus B."/>
            <person name="Baldrian P."/>
            <person name="Stursova M."/>
            <person name="Weitz H."/>
            <person name="Taylor A."/>
            <person name="Grigoriev I.V."/>
            <person name="Nagy L.G."/>
            <person name="Martin F."/>
            <person name="Kauserud H."/>
        </authorList>
    </citation>
    <scope>NUCLEOTIDE SEQUENCE</scope>
    <source>
        <strain evidence="2">CBHHK188m</strain>
    </source>
</reference>
<evidence type="ECO:0000256" key="1">
    <source>
        <dbReference type="SAM" id="MobiDB-lite"/>
    </source>
</evidence>
<dbReference type="EMBL" id="JARJLG010000080">
    <property type="protein sequence ID" value="KAJ7750989.1"/>
    <property type="molecule type" value="Genomic_DNA"/>
</dbReference>
<proteinExistence type="predicted"/>
<dbReference type="Proteomes" id="UP001215280">
    <property type="component" value="Unassembled WGS sequence"/>
</dbReference>
<sequence length="933" mass="104386">MNSQPSQSKQNVVSDSDLAISFLIRNVTRNGGHLTGPQILHEAISEYSKRPPYSEQTALTACSLDACTRLLGRSPALYELLLAAGSCQSWKKTVDAGNLSQAPELYESIVDLRLSALSILSDSQLARPPPDNSAPIQVPSQPNNHTAAATTPINHQRQESTSASATILSKANSILELIVPALREIIAPDWKLKSWDPSNVSSSEHPEIHSWLSELQIPVINGEPNFLLHQLGNLQKDKAMDERLLKILNPDAITFLVNTSGSGKTRHLLEGLCRKWGFYFCSTQNEKLGLPPPYEKFGSADLMNCIAHRLLATEGFTAILPEIDFYDQLQRNRAIAKACLAHVLLARVLVFRAFLDSIIASGRKITTDDKRRWTFIQVHPALLAPSSDVFDQLAQALNTSATTPEVTAAICWELLTRFLHEQTFLLDQHYEWGPGQDKTEEHLYCVLDDLPLAFRSEKDLNIPRSVLREILVSFRSLALVKGAILAGTGVDKLLVDEQAISMVNKNALLKYIWTSMTGSFDKNSSPGLQEAYIRRYVPPTILANAVGKRLIKRIADWLEGRFRFTAAFLANLLRSDFKNPHQFLDDWVEYHTRFRPTDARDLTLPYAVYTTFSTSELYNQVDFARFASRQGTVAILTNAIYESLLRRDMTSIIENEDDSLVEAGFARYKSGDLKQKYISEPLILLASAHFIDNHAPYETLWQYLKHHVGSNKGSRNNGFENYIAFLIANMFATLTPLEDVFDFPELQVPEWAKNKRARLVVLSKEVGSNEVFTSDFNWPGNAVASGQLGCSLDPVGTKEWLNHERKIPFCFPPNNMGPDIMFVLQLEDGLYIWVAMQLKYLSDPITMDELKNAARSTVPAKYWIQKNGVQFGHVKYANLAQDTLDALGKLPGPDTGMRYPLLRVVVVSPPTVAIDLLDAISGECLSEEQDCGY</sequence>
<keyword evidence="3" id="KW-1185">Reference proteome</keyword>
<comment type="caution">
    <text evidence="2">The sequence shown here is derived from an EMBL/GenBank/DDBJ whole genome shotgun (WGS) entry which is preliminary data.</text>
</comment>
<gene>
    <name evidence="2" type="ORF">DFH07DRAFT_745947</name>
</gene>